<reference evidence="2 3" key="1">
    <citation type="journal article" date="2018" name="Nat. Ecol. Evol.">
        <title>Pezizomycetes genomes reveal the molecular basis of ectomycorrhizal truffle lifestyle.</title>
        <authorList>
            <person name="Murat C."/>
            <person name="Payen T."/>
            <person name="Noel B."/>
            <person name="Kuo A."/>
            <person name="Morin E."/>
            <person name="Chen J."/>
            <person name="Kohler A."/>
            <person name="Krizsan K."/>
            <person name="Balestrini R."/>
            <person name="Da Silva C."/>
            <person name="Montanini B."/>
            <person name="Hainaut M."/>
            <person name="Levati E."/>
            <person name="Barry K.W."/>
            <person name="Belfiori B."/>
            <person name="Cichocki N."/>
            <person name="Clum A."/>
            <person name="Dockter R.B."/>
            <person name="Fauchery L."/>
            <person name="Guy J."/>
            <person name="Iotti M."/>
            <person name="Le Tacon F."/>
            <person name="Lindquist E.A."/>
            <person name="Lipzen A."/>
            <person name="Malagnac F."/>
            <person name="Mello A."/>
            <person name="Molinier V."/>
            <person name="Miyauchi S."/>
            <person name="Poulain J."/>
            <person name="Riccioni C."/>
            <person name="Rubini A."/>
            <person name="Sitrit Y."/>
            <person name="Splivallo R."/>
            <person name="Traeger S."/>
            <person name="Wang M."/>
            <person name="Zifcakova L."/>
            <person name="Wipf D."/>
            <person name="Zambonelli A."/>
            <person name="Paolocci F."/>
            <person name="Nowrousian M."/>
            <person name="Ottonello S."/>
            <person name="Baldrian P."/>
            <person name="Spatafora J.W."/>
            <person name="Henrissat B."/>
            <person name="Nagy L.G."/>
            <person name="Aury J.M."/>
            <person name="Wincker P."/>
            <person name="Grigoriev I.V."/>
            <person name="Bonfante P."/>
            <person name="Martin F.M."/>
        </authorList>
    </citation>
    <scope>NUCLEOTIDE SEQUENCE [LARGE SCALE GENOMIC DNA]</scope>
    <source>
        <strain evidence="2 3">RN42</strain>
    </source>
</reference>
<feature type="region of interest" description="Disordered" evidence="1">
    <location>
        <begin position="85"/>
        <end position="127"/>
    </location>
</feature>
<dbReference type="EMBL" id="ML119664">
    <property type="protein sequence ID" value="RPA83523.1"/>
    <property type="molecule type" value="Genomic_DNA"/>
</dbReference>
<evidence type="ECO:0000313" key="3">
    <source>
        <dbReference type="Proteomes" id="UP000275078"/>
    </source>
</evidence>
<protein>
    <recommendedName>
        <fullName evidence="4">Phorbol-ester/DAG-type domain-containing protein</fullName>
    </recommendedName>
</protein>
<feature type="compositionally biased region" description="Basic and acidic residues" evidence="1">
    <location>
        <begin position="29"/>
        <end position="39"/>
    </location>
</feature>
<dbReference type="SUPFAM" id="SSF57889">
    <property type="entry name" value="Cysteine-rich domain"/>
    <property type="match status" value="1"/>
</dbReference>
<accession>A0A3N4IBQ3</accession>
<proteinExistence type="predicted"/>
<dbReference type="InterPro" id="IPR046349">
    <property type="entry name" value="C1-like_sf"/>
</dbReference>
<evidence type="ECO:0000313" key="2">
    <source>
        <dbReference type="EMBL" id="RPA83523.1"/>
    </source>
</evidence>
<dbReference type="Proteomes" id="UP000275078">
    <property type="component" value="Unassembled WGS sequence"/>
</dbReference>
<evidence type="ECO:0008006" key="4">
    <source>
        <dbReference type="Google" id="ProtNLM"/>
    </source>
</evidence>
<keyword evidence="3" id="KW-1185">Reference proteome</keyword>
<dbReference type="AlphaFoldDB" id="A0A3N4IBQ3"/>
<name>A0A3N4IBQ3_ASCIM</name>
<gene>
    <name evidence="2" type="ORF">BJ508DRAFT_324550</name>
</gene>
<evidence type="ECO:0000256" key="1">
    <source>
        <dbReference type="SAM" id="MobiDB-lite"/>
    </source>
</evidence>
<organism evidence="2 3">
    <name type="scientific">Ascobolus immersus RN42</name>
    <dbReference type="NCBI Taxonomy" id="1160509"/>
    <lineage>
        <taxon>Eukaryota</taxon>
        <taxon>Fungi</taxon>
        <taxon>Dikarya</taxon>
        <taxon>Ascomycota</taxon>
        <taxon>Pezizomycotina</taxon>
        <taxon>Pezizomycetes</taxon>
        <taxon>Pezizales</taxon>
        <taxon>Ascobolaceae</taxon>
        <taxon>Ascobolus</taxon>
    </lineage>
</organism>
<feature type="region of interest" description="Disordered" evidence="1">
    <location>
        <begin position="1"/>
        <end position="51"/>
    </location>
</feature>
<sequence length="357" mass="40593">MAQHVSAFGKRLRTEKEPSEPESSIVSGKPERARPRIEEGDAGPLEPLLVEGATTTEDRILRWRRDSINHRLSSPEQQIVNYDEAGSTDSDMWERESASSNLAKVEEVDSDDEVAASGFKEGKKHETQSYGNVLDKVEVKRRQDFLEGKPEPPPGLDQDFDVMYYTVFGVARLCHHAIREVKSSSEDLMHLCICLEAVEGRKQNVYGVNFDTLCPTFWERVKTETRKEELKRHFYSYGSEAPVLCVACQRNIDWDLKDRHCLLCKSMMHRKCYDNCEGDLEWFRKRVEHKINEAWYPQLSLEDQKKLGGIDMKEGTAPLATRSKNPNIVSGQALLYNSMSQAKSTASASDASQHSES</sequence>